<dbReference type="AlphaFoldDB" id="A0A653BKS9"/>
<evidence type="ECO:0000313" key="2">
    <source>
        <dbReference type="Proteomes" id="UP000410492"/>
    </source>
</evidence>
<organism evidence="1 2">
    <name type="scientific">Callosobruchus maculatus</name>
    <name type="common">Southern cowpea weevil</name>
    <name type="synonym">Pulse bruchid</name>
    <dbReference type="NCBI Taxonomy" id="64391"/>
    <lineage>
        <taxon>Eukaryota</taxon>
        <taxon>Metazoa</taxon>
        <taxon>Ecdysozoa</taxon>
        <taxon>Arthropoda</taxon>
        <taxon>Hexapoda</taxon>
        <taxon>Insecta</taxon>
        <taxon>Pterygota</taxon>
        <taxon>Neoptera</taxon>
        <taxon>Endopterygota</taxon>
        <taxon>Coleoptera</taxon>
        <taxon>Polyphaga</taxon>
        <taxon>Cucujiformia</taxon>
        <taxon>Chrysomeloidea</taxon>
        <taxon>Chrysomelidae</taxon>
        <taxon>Bruchinae</taxon>
        <taxon>Bruchini</taxon>
        <taxon>Callosobruchus</taxon>
    </lineage>
</organism>
<dbReference type="EMBL" id="CAACVG010002203">
    <property type="protein sequence ID" value="VEN36193.1"/>
    <property type="molecule type" value="Genomic_DNA"/>
</dbReference>
<dbReference type="Proteomes" id="UP000410492">
    <property type="component" value="Unassembled WGS sequence"/>
</dbReference>
<gene>
    <name evidence="1" type="ORF">CALMAC_LOCUS1883</name>
</gene>
<evidence type="ECO:0000313" key="1">
    <source>
        <dbReference type="EMBL" id="VEN36193.1"/>
    </source>
</evidence>
<sequence length="92" mass="10373">MMVIYALVRLFRVPTTPAGLFINVPVPENQADICIRQEKLHKQLKYRASSRKDKPVRCCRGRAKMSVTVGQSVLIRIPDVDRGRAAPKNVSI</sequence>
<keyword evidence="2" id="KW-1185">Reference proteome</keyword>
<proteinExistence type="predicted"/>
<dbReference type="OrthoDB" id="6773637at2759"/>
<reference evidence="1 2" key="1">
    <citation type="submission" date="2019-01" db="EMBL/GenBank/DDBJ databases">
        <authorList>
            <person name="Sayadi A."/>
        </authorList>
    </citation>
    <scope>NUCLEOTIDE SEQUENCE [LARGE SCALE GENOMIC DNA]</scope>
</reference>
<name>A0A653BKS9_CALMS</name>
<protein>
    <submittedName>
        <fullName evidence="1">Uncharacterized protein</fullName>
    </submittedName>
</protein>
<accession>A0A653BKS9</accession>